<reference evidence="2 3" key="1">
    <citation type="submission" date="2024-09" db="EMBL/GenBank/DDBJ databases">
        <title>Chromosome-scale assembly of Riccia sorocarpa.</title>
        <authorList>
            <person name="Paukszto L."/>
        </authorList>
    </citation>
    <scope>NUCLEOTIDE SEQUENCE [LARGE SCALE GENOMIC DNA]</scope>
    <source>
        <strain evidence="2">LP-2024</strain>
        <tissue evidence="2">Aerial parts of the thallus</tissue>
    </source>
</reference>
<keyword evidence="1" id="KW-1133">Transmembrane helix</keyword>
<dbReference type="Pfam" id="PF06522">
    <property type="entry name" value="B12D"/>
    <property type="match status" value="1"/>
</dbReference>
<dbReference type="AlphaFoldDB" id="A0ABD3H100"/>
<organism evidence="2 3">
    <name type="scientific">Riccia sorocarpa</name>
    <dbReference type="NCBI Taxonomy" id="122646"/>
    <lineage>
        <taxon>Eukaryota</taxon>
        <taxon>Viridiplantae</taxon>
        <taxon>Streptophyta</taxon>
        <taxon>Embryophyta</taxon>
        <taxon>Marchantiophyta</taxon>
        <taxon>Marchantiopsida</taxon>
        <taxon>Marchantiidae</taxon>
        <taxon>Marchantiales</taxon>
        <taxon>Ricciaceae</taxon>
        <taxon>Riccia</taxon>
    </lineage>
</organism>
<dbReference type="PANTHER" id="PTHR33417">
    <property type="entry name" value="G-BOX BINDING PROTEIN"/>
    <property type="match status" value="1"/>
</dbReference>
<keyword evidence="1" id="KW-0812">Transmembrane</keyword>
<proteinExistence type="predicted"/>
<accession>A0ABD3H100</accession>
<feature type="transmembrane region" description="Helical" evidence="1">
    <location>
        <begin position="12"/>
        <end position="33"/>
    </location>
</feature>
<sequence>MGGGRWIRPEVYPLFAAIGAAVGLCGFCIFRNLAINPDVRINRDDRSAGVLENYSEGKSYKDHPLRMYVENRSPEIMPAINKYFSTSK</sequence>
<name>A0ABD3H100_9MARC</name>
<dbReference type="EMBL" id="JBJQOH010000006">
    <property type="protein sequence ID" value="KAL3683711.1"/>
    <property type="molecule type" value="Genomic_DNA"/>
</dbReference>
<protein>
    <submittedName>
        <fullName evidence="2">Uncharacterized protein</fullName>
    </submittedName>
</protein>
<gene>
    <name evidence="2" type="ORF">R1sor_001733</name>
</gene>
<comment type="caution">
    <text evidence="2">The sequence shown here is derived from an EMBL/GenBank/DDBJ whole genome shotgun (WGS) entry which is preliminary data.</text>
</comment>
<keyword evidence="1" id="KW-0472">Membrane</keyword>
<evidence type="ECO:0000313" key="3">
    <source>
        <dbReference type="Proteomes" id="UP001633002"/>
    </source>
</evidence>
<dbReference type="InterPro" id="IPR010530">
    <property type="entry name" value="B12D"/>
</dbReference>
<evidence type="ECO:0000256" key="1">
    <source>
        <dbReference type="SAM" id="Phobius"/>
    </source>
</evidence>
<keyword evidence="3" id="KW-1185">Reference proteome</keyword>
<dbReference type="Proteomes" id="UP001633002">
    <property type="component" value="Unassembled WGS sequence"/>
</dbReference>
<evidence type="ECO:0000313" key="2">
    <source>
        <dbReference type="EMBL" id="KAL3683711.1"/>
    </source>
</evidence>